<reference evidence="1 2" key="1">
    <citation type="submission" date="2024-01" db="EMBL/GenBank/DDBJ databases">
        <title>The complete chloroplast genome sequence of Lithospermum erythrorhizon: insights into the phylogenetic relationship among Boraginaceae species and the maternal lineages of purple gromwells.</title>
        <authorList>
            <person name="Okada T."/>
            <person name="Watanabe K."/>
        </authorList>
    </citation>
    <scope>NUCLEOTIDE SEQUENCE [LARGE SCALE GENOMIC DNA]</scope>
</reference>
<gene>
    <name evidence="1" type="ORF">LIER_16578</name>
</gene>
<sequence>MDMSKGALPMRYLGVPLSSKNLTTEDYSVLISRVCSKIDSWQTRHLSMGGRAELIRSSIFGIQNFWCANLRLPKYVTEEVERRIRSFLWSGKGEGLYRAKISWTTACLPLSEGGLGFKRMEDWNQVCLCKMLWNIASKKETLWEKWVHTVRLKGVSIWRYKKSDRDPWFWNKMSKVRSLI</sequence>
<comment type="caution">
    <text evidence="1">The sequence shown here is derived from an EMBL/GenBank/DDBJ whole genome shotgun (WGS) entry which is preliminary data.</text>
</comment>
<organism evidence="1 2">
    <name type="scientific">Lithospermum erythrorhizon</name>
    <name type="common">Purple gromwell</name>
    <name type="synonym">Lithospermum officinale var. erythrorhizon</name>
    <dbReference type="NCBI Taxonomy" id="34254"/>
    <lineage>
        <taxon>Eukaryota</taxon>
        <taxon>Viridiplantae</taxon>
        <taxon>Streptophyta</taxon>
        <taxon>Embryophyta</taxon>
        <taxon>Tracheophyta</taxon>
        <taxon>Spermatophyta</taxon>
        <taxon>Magnoliopsida</taxon>
        <taxon>eudicotyledons</taxon>
        <taxon>Gunneridae</taxon>
        <taxon>Pentapetalae</taxon>
        <taxon>asterids</taxon>
        <taxon>lamiids</taxon>
        <taxon>Boraginales</taxon>
        <taxon>Boraginaceae</taxon>
        <taxon>Boraginoideae</taxon>
        <taxon>Lithospermeae</taxon>
        <taxon>Lithospermum</taxon>
    </lineage>
</organism>
<dbReference type="PANTHER" id="PTHR33116:SF84">
    <property type="entry name" value="RNA-DIRECTED DNA POLYMERASE"/>
    <property type="match status" value="1"/>
</dbReference>
<name>A0AAV3Q8Q6_LITER</name>
<dbReference type="Proteomes" id="UP001454036">
    <property type="component" value="Unassembled WGS sequence"/>
</dbReference>
<evidence type="ECO:0000313" key="2">
    <source>
        <dbReference type="Proteomes" id="UP001454036"/>
    </source>
</evidence>
<dbReference type="GO" id="GO:0003964">
    <property type="term" value="F:RNA-directed DNA polymerase activity"/>
    <property type="evidence" value="ECO:0007669"/>
    <property type="project" value="UniProtKB-KW"/>
</dbReference>
<proteinExistence type="predicted"/>
<keyword evidence="1" id="KW-0548">Nucleotidyltransferase</keyword>
<dbReference type="EMBL" id="BAABME010003722">
    <property type="protein sequence ID" value="GAA0159900.1"/>
    <property type="molecule type" value="Genomic_DNA"/>
</dbReference>
<accession>A0AAV3Q8Q6</accession>
<protein>
    <submittedName>
        <fullName evidence="1">Reverse transcriptase</fullName>
    </submittedName>
</protein>
<evidence type="ECO:0000313" key="1">
    <source>
        <dbReference type="EMBL" id="GAA0159900.1"/>
    </source>
</evidence>
<keyword evidence="1" id="KW-0695">RNA-directed DNA polymerase</keyword>
<dbReference type="AlphaFoldDB" id="A0AAV3Q8Q6"/>
<keyword evidence="1" id="KW-0808">Transferase</keyword>
<dbReference type="PANTHER" id="PTHR33116">
    <property type="entry name" value="REVERSE TRANSCRIPTASE ZINC-BINDING DOMAIN-CONTAINING PROTEIN-RELATED-RELATED"/>
    <property type="match status" value="1"/>
</dbReference>
<keyword evidence="2" id="KW-1185">Reference proteome</keyword>